<dbReference type="InterPro" id="IPR002734">
    <property type="entry name" value="RibDG_C"/>
</dbReference>
<evidence type="ECO:0000259" key="4">
    <source>
        <dbReference type="Pfam" id="PF01872"/>
    </source>
</evidence>
<dbReference type="VEuPathDB" id="TriTrypDB:LpyrH10_31_0600"/>
<comment type="pathway">
    <text evidence="1">Cofactor biosynthesis; riboflavin biosynthesis.</text>
</comment>
<dbReference type="RefSeq" id="XP_015652570.1">
    <property type="nucleotide sequence ID" value="XM_015808857.1"/>
</dbReference>
<protein>
    <recommendedName>
        <fullName evidence="4">Bacterial bifunctional deaminase-reductase C-terminal domain-containing protein</fullName>
    </recommendedName>
</protein>
<feature type="domain" description="Bacterial bifunctional deaminase-reductase C-terminal" evidence="4">
    <location>
        <begin position="141"/>
        <end position="244"/>
    </location>
</feature>
<dbReference type="Proteomes" id="UP000037923">
    <property type="component" value="Unassembled WGS sequence"/>
</dbReference>
<dbReference type="InterPro" id="IPR050765">
    <property type="entry name" value="Riboflavin_Biosynth_HTPR"/>
</dbReference>
<comment type="caution">
    <text evidence="5">The sequence shown here is derived from an EMBL/GenBank/DDBJ whole genome shotgun (WGS) entry which is preliminary data.</text>
</comment>
<evidence type="ECO:0000313" key="6">
    <source>
        <dbReference type="Proteomes" id="UP000037923"/>
    </source>
</evidence>
<evidence type="ECO:0000256" key="3">
    <source>
        <dbReference type="ARBA" id="ARBA00023002"/>
    </source>
</evidence>
<sequence length="257" mass="28602">MPQSHSAEKQRHVRLTVHMLVSLDGKTNGDVLETPHHAQLMSEYYRVDNEFLKPQTQVCLCGRNSIGPHASLENPNNYPALDKAGDRSDFHADLETNPAPAGNHYFTAIDPHGRLGWKVNTVYIKDFPFYNGDRIVEVLVEDFVTDEFLAQLRKVNVPYIFGKSALDCRLALEKLGKLFKTDTVVCHGGGTVNGSFLEQGAVDHLSLILLPAVSGDPDAVSLFNPMPGKKLPIAEFDLEHVEKLVDGGLWLRYNRKA</sequence>
<organism evidence="5 6">
    <name type="scientific">Leptomonas pyrrhocoris</name>
    <name type="common">Firebug parasite</name>
    <dbReference type="NCBI Taxonomy" id="157538"/>
    <lineage>
        <taxon>Eukaryota</taxon>
        <taxon>Discoba</taxon>
        <taxon>Euglenozoa</taxon>
        <taxon>Kinetoplastea</taxon>
        <taxon>Metakinetoplastina</taxon>
        <taxon>Trypanosomatida</taxon>
        <taxon>Trypanosomatidae</taxon>
        <taxon>Leishmaniinae</taxon>
        <taxon>Leptomonas</taxon>
    </lineage>
</organism>
<dbReference type="PANTHER" id="PTHR38011">
    <property type="entry name" value="DIHYDROFOLATE REDUCTASE FAMILY PROTEIN (AFU_ORTHOLOGUE AFUA_8G06820)"/>
    <property type="match status" value="1"/>
</dbReference>
<evidence type="ECO:0000313" key="5">
    <source>
        <dbReference type="EMBL" id="KPA74132.1"/>
    </source>
</evidence>
<dbReference type="EMBL" id="LGTL01000031">
    <property type="protein sequence ID" value="KPA74132.1"/>
    <property type="molecule type" value="Genomic_DNA"/>
</dbReference>
<keyword evidence="6" id="KW-1185">Reference proteome</keyword>
<dbReference type="GeneID" id="26909689"/>
<dbReference type="AlphaFoldDB" id="A0A0N1J489"/>
<evidence type="ECO:0000256" key="1">
    <source>
        <dbReference type="ARBA" id="ARBA00005104"/>
    </source>
</evidence>
<dbReference type="GO" id="GO:0008703">
    <property type="term" value="F:5-amino-6-(5-phosphoribosylamino)uracil reductase activity"/>
    <property type="evidence" value="ECO:0007669"/>
    <property type="project" value="InterPro"/>
</dbReference>
<dbReference type="Pfam" id="PF01872">
    <property type="entry name" value="RibD_C"/>
    <property type="match status" value="1"/>
</dbReference>
<gene>
    <name evidence="5" type="ORF">ABB37_09406</name>
</gene>
<dbReference type="GO" id="GO:0009231">
    <property type="term" value="P:riboflavin biosynthetic process"/>
    <property type="evidence" value="ECO:0007669"/>
    <property type="project" value="InterPro"/>
</dbReference>
<dbReference type="Gene3D" id="3.40.430.10">
    <property type="entry name" value="Dihydrofolate Reductase, subunit A"/>
    <property type="match status" value="1"/>
</dbReference>
<accession>A0A0N1J489</accession>
<keyword evidence="2" id="KW-0521">NADP</keyword>
<dbReference type="OrthoDB" id="5432at2759"/>
<dbReference type="InterPro" id="IPR024072">
    <property type="entry name" value="DHFR-like_dom_sf"/>
</dbReference>
<name>A0A0N1J489_LEPPY</name>
<keyword evidence="3" id="KW-0560">Oxidoreductase</keyword>
<dbReference type="EMBL" id="LGTL01000031">
    <property type="protein sequence ID" value="KPA74131.1"/>
    <property type="molecule type" value="Genomic_DNA"/>
</dbReference>
<dbReference type="RefSeq" id="XP_015652571.1">
    <property type="nucleotide sequence ID" value="XM_015808858.1"/>
</dbReference>
<reference evidence="5 6" key="1">
    <citation type="submission" date="2015-07" db="EMBL/GenBank/DDBJ databases">
        <title>High-quality genome of monoxenous trypanosomatid Leptomonas pyrrhocoris.</title>
        <authorList>
            <person name="Flegontov P."/>
            <person name="Butenko A."/>
            <person name="Firsov S."/>
            <person name="Vlcek C."/>
            <person name="Logacheva M.D."/>
            <person name="Field M."/>
            <person name="Filatov D."/>
            <person name="Flegontova O."/>
            <person name="Gerasimov E."/>
            <person name="Jackson A.P."/>
            <person name="Kelly S."/>
            <person name="Opperdoes F."/>
            <person name="O'Reilly A."/>
            <person name="Votypka J."/>
            <person name="Yurchenko V."/>
            <person name="Lukes J."/>
        </authorList>
    </citation>
    <scope>NUCLEOTIDE SEQUENCE [LARGE SCALE GENOMIC DNA]</scope>
    <source>
        <strain evidence="5">H10</strain>
    </source>
</reference>
<evidence type="ECO:0000256" key="2">
    <source>
        <dbReference type="ARBA" id="ARBA00022857"/>
    </source>
</evidence>
<proteinExistence type="predicted"/>
<dbReference type="SUPFAM" id="SSF53597">
    <property type="entry name" value="Dihydrofolate reductase-like"/>
    <property type="match status" value="1"/>
</dbReference>
<dbReference type="PANTHER" id="PTHR38011:SF7">
    <property type="entry name" value="2,5-DIAMINO-6-RIBOSYLAMINO-4(3H)-PYRIMIDINONE 5'-PHOSPHATE REDUCTASE"/>
    <property type="match status" value="1"/>
</dbReference>